<dbReference type="EMBL" id="JACGWN010000013">
    <property type="protein sequence ID" value="KAL0410235.1"/>
    <property type="molecule type" value="Genomic_DNA"/>
</dbReference>
<evidence type="ECO:0000313" key="2">
    <source>
        <dbReference type="EMBL" id="KAL0410235.1"/>
    </source>
</evidence>
<reference evidence="2" key="1">
    <citation type="submission" date="2020-06" db="EMBL/GenBank/DDBJ databases">
        <authorList>
            <person name="Li T."/>
            <person name="Hu X."/>
            <person name="Zhang T."/>
            <person name="Song X."/>
            <person name="Zhang H."/>
            <person name="Dai N."/>
            <person name="Sheng W."/>
            <person name="Hou X."/>
            <person name="Wei L."/>
        </authorList>
    </citation>
    <scope>NUCLEOTIDE SEQUENCE</scope>
    <source>
        <strain evidence="2">KEN1</strain>
        <tissue evidence="2">Leaf</tissue>
    </source>
</reference>
<dbReference type="PANTHER" id="PTHR31964:SF124">
    <property type="entry name" value="ADENINE NUCLEOTIDE ALPHA HYDROLASES-LIKE SUPERFAMILY PROTEIN"/>
    <property type="match status" value="1"/>
</dbReference>
<accession>A0AAW2U120</accession>
<dbReference type="Gene3D" id="3.40.50.620">
    <property type="entry name" value="HUPs"/>
    <property type="match status" value="1"/>
</dbReference>
<dbReference type="PANTHER" id="PTHR31964">
    <property type="entry name" value="ADENINE NUCLEOTIDE ALPHA HYDROLASES-LIKE SUPERFAMILY PROTEIN"/>
    <property type="match status" value="1"/>
</dbReference>
<dbReference type="CDD" id="cd23659">
    <property type="entry name" value="USP_At3g01520-like"/>
    <property type="match status" value="1"/>
</dbReference>
<evidence type="ECO:0000259" key="1">
    <source>
        <dbReference type="Pfam" id="PF00582"/>
    </source>
</evidence>
<sequence>MEEATTGSSGTAATATAAEVEKTMNVLVAIDDSDESFHALQWVLDKILKRSPATEAAAPESSRRVVTIVHVVESLARYAFHGGHVVDYGRKEQEQNAARILSRAFEICRDKLSLNAKTLILEGDPKDKICRAVEDMDINLLVVGSRGLGQIKSFGGEAAGTGAGRQESALIDASSSSSTSGPGMEKWSIVDSVCVVLWGIV</sequence>
<protein>
    <recommendedName>
        <fullName evidence="1">UspA domain-containing protein</fullName>
    </recommendedName>
</protein>
<dbReference type="InterPro" id="IPR006016">
    <property type="entry name" value="UspA"/>
</dbReference>
<comment type="caution">
    <text evidence="2">The sequence shown here is derived from an EMBL/GenBank/DDBJ whole genome shotgun (WGS) entry which is preliminary data.</text>
</comment>
<organism evidence="2">
    <name type="scientific">Sesamum latifolium</name>
    <dbReference type="NCBI Taxonomy" id="2727402"/>
    <lineage>
        <taxon>Eukaryota</taxon>
        <taxon>Viridiplantae</taxon>
        <taxon>Streptophyta</taxon>
        <taxon>Embryophyta</taxon>
        <taxon>Tracheophyta</taxon>
        <taxon>Spermatophyta</taxon>
        <taxon>Magnoliopsida</taxon>
        <taxon>eudicotyledons</taxon>
        <taxon>Gunneridae</taxon>
        <taxon>Pentapetalae</taxon>
        <taxon>asterids</taxon>
        <taxon>lamiids</taxon>
        <taxon>Lamiales</taxon>
        <taxon>Pedaliaceae</taxon>
        <taxon>Sesamum</taxon>
    </lineage>
</organism>
<reference evidence="2" key="2">
    <citation type="journal article" date="2024" name="Plant">
        <title>Genomic evolution and insights into agronomic trait innovations of Sesamum species.</title>
        <authorList>
            <person name="Miao H."/>
            <person name="Wang L."/>
            <person name="Qu L."/>
            <person name="Liu H."/>
            <person name="Sun Y."/>
            <person name="Le M."/>
            <person name="Wang Q."/>
            <person name="Wei S."/>
            <person name="Zheng Y."/>
            <person name="Lin W."/>
            <person name="Duan Y."/>
            <person name="Cao H."/>
            <person name="Xiong S."/>
            <person name="Wang X."/>
            <person name="Wei L."/>
            <person name="Li C."/>
            <person name="Ma Q."/>
            <person name="Ju M."/>
            <person name="Zhao R."/>
            <person name="Li G."/>
            <person name="Mu C."/>
            <person name="Tian Q."/>
            <person name="Mei H."/>
            <person name="Zhang T."/>
            <person name="Gao T."/>
            <person name="Zhang H."/>
        </authorList>
    </citation>
    <scope>NUCLEOTIDE SEQUENCE</scope>
    <source>
        <strain evidence="2">KEN1</strain>
    </source>
</reference>
<feature type="domain" description="UspA" evidence="1">
    <location>
        <begin position="24"/>
        <end position="153"/>
    </location>
</feature>
<dbReference type="InterPro" id="IPR014729">
    <property type="entry name" value="Rossmann-like_a/b/a_fold"/>
</dbReference>
<proteinExistence type="predicted"/>
<dbReference type="SUPFAM" id="SSF52402">
    <property type="entry name" value="Adenine nucleotide alpha hydrolases-like"/>
    <property type="match status" value="1"/>
</dbReference>
<dbReference type="AlphaFoldDB" id="A0AAW2U120"/>
<dbReference type="Pfam" id="PF00582">
    <property type="entry name" value="Usp"/>
    <property type="match status" value="1"/>
</dbReference>
<gene>
    <name evidence="2" type="ORF">Slati_3613200</name>
</gene>
<name>A0AAW2U120_9LAMI</name>